<dbReference type="EMBL" id="CP034235">
    <property type="protein sequence ID" value="QGQ95579.1"/>
    <property type="molecule type" value="Genomic_DNA"/>
</dbReference>
<feature type="domain" description="Amidohydrolase-related" evidence="3">
    <location>
        <begin position="104"/>
        <end position="343"/>
    </location>
</feature>
<gene>
    <name evidence="4" type="ORF">EHS13_12145</name>
</gene>
<dbReference type="Gene3D" id="3.90.1150.10">
    <property type="entry name" value="Aspartate Aminotransferase, domain 1"/>
    <property type="match status" value="1"/>
</dbReference>
<name>A0A6B8RHN0_9BACL</name>
<comment type="cofactor">
    <cofactor evidence="1">
        <name>pyridoxal 5'-phosphate</name>
        <dbReference type="ChEBI" id="CHEBI:597326"/>
    </cofactor>
</comment>
<dbReference type="InterPro" id="IPR032466">
    <property type="entry name" value="Metal_Hydrolase"/>
</dbReference>
<accession>A0A6B8RHN0</accession>
<evidence type="ECO:0000256" key="2">
    <source>
        <dbReference type="ARBA" id="ARBA00022898"/>
    </source>
</evidence>
<keyword evidence="4" id="KW-0808">Transferase</keyword>
<keyword evidence="5" id="KW-1185">Reference proteome</keyword>
<dbReference type="AlphaFoldDB" id="A0A6B8RHN0"/>
<dbReference type="InterPro" id="IPR015421">
    <property type="entry name" value="PyrdxlP-dep_Trfase_major"/>
</dbReference>
<dbReference type="PANTHER" id="PTHR43713">
    <property type="entry name" value="GLUTAMATE-1-SEMIALDEHYDE 2,1-AMINOMUTASE"/>
    <property type="match status" value="1"/>
</dbReference>
<dbReference type="SUPFAM" id="SSF51556">
    <property type="entry name" value="Metallo-dependent hydrolases"/>
    <property type="match status" value="1"/>
</dbReference>
<dbReference type="KEGG" id="ppsc:EHS13_12145"/>
<dbReference type="GO" id="GO:0008483">
    <property type="term" value="F:transaminase activity"/>
    <property type="evidence" value="ECO:0007669"/>
    <property type="project" value="UniProtKB-KW"/>
</dbReference>
<evidence type="ECO:0000313" key="4">
    <source>
        <dbReference type="EMBL" id="QGQ95579.1"/>
    </source>
</evidence>
<dbReference type="SUPFAM" id="SSF53383">
    <property type="entry name" value="PLP-dependent transferases"/>
    <property type="match status" value="1"/>
</dbReference>
<dbReference type="Proteomes" id="UP000426246">
    <property type="component" value="Chromosome"/>
</dbReference>
<keyword evidence="2" id="KW-0663">Pyridoxal phosphate</keyword>
<sequence length="727" mass="81020">MATPESVNYVKRGLIQMTANWSFNNTDRSAVQQLEKFLPAKIYDIHAHIYRVSDLNLSKPNLWSSGPPDVSIPIWKEHISRFFPGKQVSGGLFFPAPTPMADLRGENEYLLEQLEQEPDSRGLVLVTPDFSQEELSAYLDHGQIVGFKPYHVYSSERPTNQSSIRGFFPEWMWKAANERSGIIMLHLVKDMAIADPANQAEIKEMCRRYPHAKLILAHAARCFHAPHAKAGIEALRGLDNVWFDMSGICEPEAIKTVLRQFGPRKLLWGSDFPISEIRGKSITIGDGFLWIDSNLCDMDKLGSAQPVLVGIESLRALHLAADDLGLNARDWNDIFYANAVRLLSLKEQPGNLLKELHLHSKSRLPGSVPHLGNKAGNMESSPWPIYFSEARGCEIWDMDGKHYYDISSNGIGSCLLGYRDADVTKAAVRRLEMGSIFNPPDEVELADLLCDIHPWAEQVRFVRGGEEAREASIRIACATTNHTVIAGCEYQGLSEECSFKYNDLQGLQAIIDQYGPKLAAVIMEPCQNGGLETDFLKQVREATSRCGALLIFDETSMGWRLNYGGAHLQHSVRPDMAIFGNTLGNGHPIGAIIGTKAAMEGVHGLFISRFESICSAEAAAALQKMGKIDVPAHAARIGGRVMESWRRNGEKHKVPINTSGYPSMAHFSFQHGEADKLRTLYMQMMLERGFLADMWIYPSLSHTEEIAEMYNKAIDEVFGEISSIIAL</sequence>
<organism evidence="4 5">
    <name type="scientific">Paenibacillus psychroresistens</name>
    <dbReference type="NCBI Taxonomy" id="1778678"/>
    <lineage>
        <taxon>Bacteria</taxon>
        <taxon>Bacillati</taxon>
        <taxon>Bacillota</taxon>
        <taxon>Bacilli</taxon>
        <taxon>Bacillales</taxon>
        <taxon>Paenibacillaceae</taxon>
        <taxon>Paenibacillus</taxon>
    </lineage>
</organism>
<evidence type="ECO:0000259" key="3">
    <source>
        <dbReference type="Pfam" id="PF04909"/>
    </source>
</evidence>
<keyword evidence="4" id="KW-0032">Aminotransferase</keyword>
<dbReference type="Gene3D" id="3.20.20.140">
    <property type="entry name" value="Metal-dependent hydrolases"/>
    <property type="match status" value="1"/>
</dbReference>
<reference evidence="5" key="1">
    <citation type="submission" date="2018-11" db="EMBL/GenBank/DDBJ databases">
        <title>Complete genome sequence of Paenibacillus sp. ML311-T8.</title>
        <authorList>
            <person name="Nam Y.-D."/>
            <person name="Kang J."/>
            <person name="Chung W.-H."/>
            <person name="Park Y.S."/>
        </authorList>
    </citation>
    <scope>NUCLEOTIDE SEQUENCE [LARGE SCALE GENOMIC DNA]</scope>
    <source>
        <strain evidence="5">ML311-T8</strain>
    </source>
</reference>
<dbReference type="Pfam" id="PF00202">
    <property type="entry name" value="Aminotran_3"/>
    <property type="match status" value="2"/>
</dbReference>
<evidence type="ECO:0000313" key="5">
    <source>
        <dbReference type="Proteomes" id="UP000426246"/>
    </source>
</evidence>
<dbReference type="GO" id="GO:0016787">
    <property type="term" value="F:hydrolase activity"/>
    <property type="evidence" value="ECO:0007669"/>
    <property type="project" value="InterPro"/>
</dbReference>
<proteinExistence type="predicted"/>
<dbReference type="GO" id="GO:0030170">
    <property type="term" value="F:pyridoxal phosphate binding"/>
    <property type="evidence" value="ECO:0007669"/>
    <property type="project" value="InterPro"/>
</dbReference>
<dbReference type="Pfam" id="PF04909">
    <property type="entry name" value="Amidohydro_2"/>
    <property type="match status" value="1"/>
</dbReference>
<protein>
    <submittedName>
        <fullName evidence="4">Aminotransferase class III-fold pyridoxal phosphate-dependent enzyme</fullName>
    </submittedName>
</protein>
<dbReference type="InterPro" id="IPR015422">
    <property type="entry name" value="PyrdxlP-dep_Trfase_small"/>
</dbReference>
<evidence type="ECO:0000256" key="1">
    <source>
        <dbReference type="ARBA" id="ARBA00001933"/>
    </source>
</evidence>
<dbReference type="Gene3D" id="3.40.640.10">
    <property type="entry name" value="Type I PLP-dependent aspartate aminotransferase-like (Major domain)"/>
    <property type="match status" value="1"/>
</dbReference>
<dbReference type="InterPro" id="IPR015424">
    <property type="entry name" value="PyrdxlP-dep_Trfase"/>
</dbReference>
<dbReference type="PANTHER" id="PTHR43713:SF3">
    <property type="entry name" value="GLUTAMATE-1-SEMIALDEHYDE 2,1-AMINOMUTASE 1, CHLOROPLASTIC-RELATED"/>
    <property type="match status" value="1"/>
</dbReference>
<dbReference type="InterPro" id="IPR005814">
    <property type="entry name" value="Aminotrans_3"/>
</dbReference>
<dbReference type="InterPro" id="IPR006680">
    <property type="entry name" value="Amidohydro-rel"/>
</dbReference>